<evidence type="ECO:0000256" key="2">
    <source>
        <dbReference type="ARBA" id="ARBA00035112"/>
    </source>
</evidence>
<comment type="similarity">
    <text evidence="2">Belongs to the ustYa family.</text>
</comment>
<dbReference type="Pfam" id="PF11807">
    <property type="entry name" value="UstYa"/>
    <property type="match status" value="1"/>
</dbReference>
<proteinExistence type="inferred from homology"/>
<gene>
    <name evidence="4" type="ORF">N7450_010455</name>
</gene>
<evidence type="ECO:0000313" key="5">
    <source>
        <dbReference type="Proteomes" id="UP001216150"/>
    </source>
</evidence>
<dbReference type="AlphaFoldDB" id="A0AAD6D827"/>
<organism evidence="4 5">
    <name type="scientific">Penicillium hetheringtonii</name>
    <dbReference type="NCBI Taxonomy" id="911720"/>
    <lineage>
        <taxon>Eukaryota</taxon>
        <taxon>Fungi</taxon>
        <taxon>Dikarya</taxon>
        <taxon>Ascomycota</taxon>
        <taxon>Pezizomycotina</taxon>
        <taxon>Eurotiomycetes</taxon>
        <taxon>Eurotiomycetidae</taxon>
        <taxon>Eurotiales</taxon>
        <taxon>Aspergillaceae</taxon>
        <taxon>Penicillium</taxon>
    </lineage>
</organism>
<name>A0AAD6D827_9EURO</name>
<keyword evidence="5" id="KW-1185">Reference proteome</keyword>
<comment type="caution">
    <text evidence="4">The sequence shown here is derived from an EMBL/GenBank/DDBJ whole genome shotgun (WGS) entry which is preliminary data.</text>
</comment>
<dbReference type="PANTHER" id="PTHR33365">
    <property type="entry name" value="YALI0B05434P"/>
    <property type="match status" value="1"/>
</dbReference>
<accession>A0AAD6D827</accession>
<keyword evidence="3" id="KW-1133">Transmembrane helix</keyword>
<feature type="transmembrane region" description="Helical" evidence="3">
    <location>
        <begin position="54"/>
        <end position="72"/>
    </location>
</feature>
<evidence type="ECO:0000256" key="3">
    <source>
        <dbReference type="SAM" id="Phobius"/>
    </source>
</evidence>
<reference evidence="4 5" key="1">
    <citation type="journal article" date="2023" name="IMA Fungus">
        <title>Comparative genomic study of the Penicillium genus elucidates a diverse pangenome and 15 lateral gene transfer events.</title>
        <authorList>
            <person name="Petersen C."/>
            <person name="Sorensen T."/>
            <person name="Nielsen M.R."/>
            <person name="Sondergaard T.E."/>
            <person name="Sorensen J.L."/>
            <person name="Fitzpatrick D.A."/>
            <person name="Frisvad J.C."/>
            <person name="Nielsen K.L."/>
        </authorList>
    </citation>
    <scope>NUCLEOTIDE SEQUENCE [LARGE SCALE GENOMIC DNA]</scope>
    <source>
        <strain evidence="4 5">IBT 29057</strain>
    </source>
</reference>
<comment type="pathway">
    <text evidence="1">Mycotoxin biosynthesis.</text>
</comment>
<dbReference type="GO" id="GO:0043386">
    <property type="term" value="P:mycotoxin biosynthetic process"/>
    <property type="evidence" value="ECO:0007669"/>
    <property type="project" value="InterPro"/>
</dbReference>
<dbReference type="EMBL" id="JAQJAC010000010">
    <property type="protein sequence ID" value="KAJ5567969.1"/>
    <property type="molecule type" value="Genomic_DNA"/>
</dbReference>
<keyword evidence="3" id="KW-0812">Transmembrane</keyword>
<keyword evidence="3" id="KW-0472">Membrane</keyword>
<dbReference type="InterPro" id="IPR021765">
    <property type="entry name" value="UstYa-like"/>
</dbReference>
<dbReference type="Proteomes" id="UP001216150">
    <property type="component" value="Unassembled WGS sequence"/>
</dbReference>
<dbReference type="PANTHER" id="PTHR33365:SF4">
    <property type="entry name" value="CYCLOCHLOROTINE BIOSYNTHESIS PROTEIN O"/>
    <property type="match status" value="1"/>
</dbReference>
<evidence type="ECO:0000256" key="1">
    <source>
        <dbReference type="ARBA" id="ARBA00004685"/>
    </source>
</evidence>
<sequence>MEQPSFSRRLWNKIFNINHASYSGLTEEVDNDKIQVQLNDSASKQADTTPLKQAFYPNLWFLITVILLLVTIGRQPRHEGCQGDADLIWTPNDPDITEYLFGTEKRRFTSAIRDDVDGNLYTFSHQGEPTYVGLPSREIDENWNQLIAGRYFRLEDSEVSLLNKDAELAALTEMPQNEHMEYYEASMTLPKEYRRMHIDHCVDHLRQALLCHGDLTPVTMKPVVANTSLPYPVVFYLGQTEREHTCRNAEAIRSWVKARGDRNGRIEPH</sequence>
<protein>
    <submittedName>
        <fullName evidence="4">Uncharacterized protein</fullName>
    </submittedName>
</protein>
<evidence type="ECO:0000313" key="4">
    <source>
        <dbReference type="EMBL" id="KAJ5567969.1"/>
    </source>
</evidence>